<dbReference type="Proteomes" id="UP000799770">
    <property type="component" value="Unassembled WGS sequence"/>
</dbReference>
<evidence type="ECO:0000313" key="3">
    <source>
        <dbReference type="Proteomes" id="UP000799770"/>
    </source>
</evidence>
<reference evidence="2" key="1">
    <citation type="journal article" date="2020" name="Stud. Mycol.">
        <title>101 Dothideomycetes genomes: a test case for predicting lifestyles and emergence of pathogens.</title>
        <authorList>
            <person name="Haridas S."/>
            <person name="Albert R."/>
            <person name="Binder M."/>
            <person name="Bloem J."/>
            <person name="Labutti K."/>
            <person name="Salamov A."/>
            <person name="Andreopoulos B."/>
            <person name="Baker S."/>
            <person name="Barry K."/>
            <person name="Bills G."/>
            <person name="Bluhm B."/>
            <person name="Cannon C."/>
            <person name="Castanera R."/>
            <person name="Culley D."/>
            <person name="Daum C."/>
            <person name="Ezra D."/>
            <person name="Gonzalez J."/>
            <person name="Henrissat B."/>
            <person name="Kuo A."/>
            <person name="Liang C."/>
            <person name="Lipzen A."/>
            <person name="Lutzoni F."/>
            <person name="Magnuson J."/>
            <person name="Mondo S."/>
            <person name="Nolan M."/>
            <person name="Ohm R."/>
            <person name="Pangilinan J."/>
            <person name="Park H.-J."/>
            <person name="Ramirez L."/>
            <person name="Alfaro M."/>
            <person name="Sun H."/>
            <person name="Tritt A."/>
            <person name="Yoshinaga Y."/>
            <person name="Zwiers L.-H."/>
            <person name="Turgeon B."/>
            <person name="Goodwin S."/>
            <person name="Spatafora J."/>
            <person name="Crous P."/>
            <person name="Grigoriev I."/>
        </authorList>
    </citation>
    <scope>NUCLEOTIDE SEQUENCE</scope>
    <source>
        <strain evidence="2">CBS 627.86</strain>
    </source>
</reference>
<dbReference type="EMBL" id="ML977311">
    <property type="protein sequence ID" value="KAF2122198.1"/>
    <property type="molecule type" value="Genomic_DNA"/>
</dbReference>
<proteinExistence type="predicted"/>
<evidence type="ECO:0000313" key="2">
    <source>
        <dbReference type="EMBL" id="KAF2122198.1"/>
    </source>
</evidence>
<gene>
    <name evidence="2" type="ORF">BDV96DRAFT_663185</name>
</gene>
<evidence type="ECO:0000256" key="1">
    <source>
        <dbReference type="SAM" id="SignalP"/>
    </source>
</evidence>
<feature type="signal peptide" evidence="1">
    <location>
        <begin position="1"/>
        <end position="19"/>
    </location>
</feature>
<feature type="chain" id="PRO_5025434211" evidence="1">
    <location>
        <begin position="20"/>
        <end position="164"/>
    </location>
</feature>
<organism evidence="2 3">
    <name type="scientific">Lophiotrema nucula</name>
    <dbReference type="NCBI Taxonomy" id="690887"/>
    <lineage>
        <taxon>Eukaryota</taxon>
        <taxon>Fungi</taxon>
        <taxon>Dikarya</taxon>
        <taxon>Ascomycota</taxon>
        <taxon>Pezizomycotina</taxon>
        <taxon>Dothideomycetes</taxon>
        <taxon>Pleosporomycetidae</taxon>
        <taxon>Pleosporales</taxon>
        <taxon>Lophiotremataceae</taxon>
        <taxon>Lophiotrema</taxon>
    </lineage>
</organism>
<sequence>MRVSFVLALLLAVIATAGSIANLQRRLENALGWNTTDTTSIDPIHEHFALAASSKNGCHTKGDNIGLPCEFRNYETMQTAATLFCEMFDNSGAGFVVPTGQFYKARISQVPCGNSVCDFWGNIKVDREKENHDIGSGWNWIDTKRCLEHFDDIWSLCRGNGGWW</sequence>
<keyword evidence="3" id="KW-1185">Reference proteome</keyword>
<keyword evidence="1" id="KW-0732">Signal</keyword>
<name>A0A6A5ZV41_9PLEO</name>
<dbReference type="AlphaFoldDB" id="A0A6A5ZV41"/>
<dbReference type="OrthoDB" id="3789687at2759"/>
<protein>
    <submittedName>
        <fullName evidence="2">Uncharacterized protein</fullName>
    </submittedName>
</protein>
<accession>A0A6A5ZV41</accession>